<dbReference type="InterPro" id="IPR011227">
    <property type="entry name" value="UCP029730"/>
</dbReference>
<dbReference type="RefSeq" id="WP_377832404.1">
    <property type="nucleotide sequence ID" value="NZ_JBHRSK010000004.1"/>
</dbReference>
<dbReference type="Proteomes" id="UP001595443">
    <property type="component" value="Unassembled WGS sequence"/>
</dbReference>
<comment type="caution">
    <text evidence="1">The sequence shown here is derived from an EMBL/GenBank/DDBJ whole genome shotgun (WGS) entry which is preliminary data.</text>
</comment>
<dbReference type="InterPro" id="IPR007709">
    <property type="entry name" value="N-FG_amidohydro"/>
</dbReference>
<proteinExistence type="predicted"/>
<name>A0ABV7AEH3_9RHOB</name>
<dbReference type="PIRSF" id="PIRSF029730">
    <property type="entry name" value="UCP029730"/>
    <property type="match status" value="1"/>
</dbReference>
<reference evidence="2" key="1">
    <citation type="journal article" date="2019" name="Int. J. Syst. Evol. Microbiol.">
        <title>The Global Catalogue of Microorganisms (GCM) 10K type strain sequencing project: providing services to taxonomists for standard genome sequencing and annotation.</title>
        <authorList>
            <consortium name="The Broad Institute Genomics Platform"/>
            <consortium name="The Broad Institute Genome Sequencing Center for Infectious Disease"/>
            <person name="Wu L."/>
            <person name="Ma J."/>
        </authorList>
    </citation>
    <scope>NUCLEOTIDE SEQUENCE [LARGE SCALE GENOMIC DNA]</scope>
    <source>
        <strain evidence="2">KCTC 62192</strain>
    </source>
</reference>
<dbReference type="SUPFAM" id="SSF53187">
    <property type="entry name" value="Zn-dependent exopeptidases"/>
    <property type="match status" value="1"/>
</dbReference>
<dbReference type="Gene3D" id="3.40.630.40">
    <property type="entry name" value="Zn-dependent exopeptidases"/>
    <property type="match status" value="1"/>
</dbReference>
<sequence length="264" mass="28393">MPSTSESPPAEFTARVENRDARGRIVLVCEHASNAFPDVFGTLGLSNELQSAHIAWDPGALGLARGLARRLDALLVHAPVSRLVFDCNRPPNASGAITPQSEMYPVPGNAGLAPEGRLSRVEAVYLPFQNGLHSEIARRLTRGPAPVIVTVHSFTPSWFGTPRDVELGIIHDEDPRYATAVLAEARARTRLKTELNAPYSAADGVTHTLRLQAQPYGLANVMLEIRNDLIADAEAEEAMAEMLAPVLEAALAAVDIPQSTEIRG</sequence>
<gene>
    <name evidence="1" type="ORF">ACFOES_06600</name>
</gene>
<dbReference type="EMBL" id="JBHRSK010000004">
    <property type="protein sequence ID" value="MFC2967756.1"/>
    <property type="molecule type" value="Genomic_DNA"/>
</dbReference>
<evidence type="ECO:0000313" key="2">
    <source>
        <dbReference type="Proteomes" id="UP001595443"/>
    </source>
</evidence>
<accession>A0ABV7AEH3</accession>
<dbReference type="Pfam" id="PF05013">
    <property type="entry name" value="FGase"/>
    <property type="match status" value="1"/>
</dbReference>
<protein>
    <submittedName>
        <fullName evidence="1">N-formylglutamate amidohydrolase</fullName>
    </submittedName>
</protein>
<evidence type="ECO:0000313" key="1">
    <source>
        <dbReference type="EMBL" id="MFC2967756.1"/>
    </source>
</evidence>
<keyword evidence="2" id="KW-1185">Reference proteome</keyword>
<organism evidence="1 2">
    <name type="scientific">Acidimangrovimonas pyrenivorans</name>
    <dbReference type="NCBI Taxonomy" id="2030798"/>
    <lineage>
        <taxon>Bacteria</taxon>
        <taxon>Pseudomonadati</taxon>
        <taxon>Pseudomonadota</taxon>
        <taxon>Alphaproteobacteria</taxon>
        <taxon>Rhodobacterales</taxon>
        <taxon>Paracoccaceae</taxon>
        <taxon>Acidimangrovimonas</taxon>
    </lineage>
</organism>